<dbReference type="EMBL" id="KZ852046">
    <property type="protein sequence ID" value="RDH33675.1"/>
    <property type="molecule type" value="Genomic_DNA"/>
</dbReference>
<name>A0A3F3Q3L1_9EURO</name>
<evidence type="ECO:0000313" key="1">
    <source>
        <dbReference type="EMBL" id="RDH33675.1"/>
    </source>
</evidence>
<gene>
    <name evidence="1" type="ORF">BDQ94DRAFT_143542</name>
</gene>
<evidence type="ECO:0000313" key="2">
    <source>
        <dbReference type="Proteomes" id="UP000253729"/>
    </source>
</evidence>
<organism evidence="1 2">
    <name type="scientific">Aspergillus welwitschiae</name>
    <dbReference type="NCBI Taxonomy" id="1341132"/>
    <lineage>
        <taxon>Eukaryota</taxon>
        <taxon>Fungi</taxon>
        <taxon>Dikarya</taxon>
        <taxon>Ascomycota</taxon>
        <taxon>Pezizomycotina</taxon>
        <taxon>Eurotiomycetes</taxon>
        <taxon>Eurotiomycetidae</taxon>
        <taxon>Eurotiales</taxon>
        <taxon>Aspergillaceae</taxon>
        <taxon>Aspergillus</taxon>
        <taxon>Aspergillus subgen. Circumdati</taxon>
    </lineage>
</organism>
<proteinExistence type="predicted"/>
<dbReference type="GeneID" id="38134615"/>
<reference evidence="1 2" key="1">
    <citation type="submission" date="2018-07" db="EMBL/GenBank/DDBJ databases">
        <title>The genomes of Aspergillus section Nigri reveals drivers in fungal speciation.</title>
        <authorList>
            <consortium name="DOE Joint Genome Institute"/>
            <person name="Vesth T.C."/>
            <person name="Nybo J."/>
            <person name="Theobald S."/>
            <person name="Brandl J."/>
            <person name="Frisvad J.C."/>
            <person name="Nielsen K.F."/>
            <person name="Lyhne E.K."/>
            <person name="Kogle M.E."/>
            <person name="Kuo A."/>
            <person name="Riley R."/>
            <person name="Clum A."/>
            <person name="Nolan M."/>
            <person name="Lipzen A."/>
            <person name="Salamov A."/>
            <person name="Henrissat B."/>
            <person name="Wiebenga A."/>
            <person name="De vries R.P."/>
            <person name="Grigoriev I.V."/>
            <person name="Mortensen U.H."/>
            <person name="Andersen M.R."/>
            <person name="Baker S.E."/>
        </authorList>
    </citation>
    <scope>NUCLEOTIDE SEQUENCE [LARGE SCALE GENOMIC DNA]</scope>
    <source>
        <strain evidence="1 2">CBS 139.54b</strain>
    </source>
</reference>
<dbReference type="Proteomes" id="UP000253729">
    <property type="component" value="Unassembled WGS sequence"/>
</dbReference>
<keyword evidence="2" id="KW-1185">Reference proteome</keyword>
<protein>
    <submittedName>
        <fullName evidence="1">Uncharacterized protein</fullName>
    </submittedName>
</protein>
<dbReference type="RefSeq" id="XP_026626697.1">
    <property type="nucleotide sequence ID" value="XM_026766259.1"/>
</dbReference>
<accession>A0A3F3Q3L1</accession>
<dbReference type="AlphaFoldDB" id="A0A3F3Q3L1"/>
<sequence>MLRCSSPEGYFGTTFLSGFRLRMLFNSRAFQAHRTCGSPYALTILLSHSGNKPPRGSPGLGSFSWGIDTPMSMGKV</sequence>